<evidence type="ECO:0000256" key="2">
    <source>
        <dbReference type="ARBA" id="ARBA00001946"/>
    </source>
</evidence>
<comment type="catalytic activity">
    <reaction evidence="1 12">
        <text>(2R)-3-phosphoglycerate + ATP = (2R)-3-phospho-glyceroyl phosphate + ADP</text>
        <dbReference type="Rhea" id="RHEA:14801"/>
        <dbReference type="ChEBI" id="CHEBI:30616"/>
        <dbReference type="ChEBI" id="CHEBI:57604"/>
        <dbReference type="ChEBI" id="CHEBI:58272"/>
        <dbReference type="ChEBI" id="CHEBI:456216"/>
        <dbReference type="EC" id="2.7.2.3"/>
    </reaction>
</comment>
<evidence type="ECO:0000313" key="15">
    <source>
        <dbReference type="Proteomes" id="UP000820818"/>
    </source>
</evidence>
<keyword evidence="7" id="KW-0547">Nucleotide-binding</keyword>
<dbReference type="GO" id="GO:0043531">
    <property type="term" value="F:ADP binding"/>
    <property type="evidence" value="ECO:0007669"/>
    <property type="project" value="TreeGrafter"/>
</dbReference>
<dbReference type="GO" id="GO:0005829">
    <property type="term" value="C:cytosol"/>
    <property type="evidence" value="ECO:0007669"/>
    <property type="project" value="TreeGrafter"/>
</dbReference>
<keyword evidence="6 12" id="KW-0808">Transferase</keyword>
<dbReference type="InterPro" id="IPR001576">
    <property type="entry name" value="Phosphoglycerate_kinase"/>
</dbReference>
<comment type="caution">
    <text evidence="14">The sequence shown here is derived from an EMBL/GenBank/DDBJ whole genome shotgun (WGS) entry which is preliminary data.</text>
</comment>
<evidence type="ECO:0000256" key="3">
    <source>
        <dbReference type="ARBA" id="ARBA00004838"/>
    </source>
</evidence>
<dbReference type="GO" id="GO:0005524">
    <property type="term" value="F:ATP binding"/>
    <property type="evidence" value="ECO:0007669"/>
    <property type="project" value="UniProtKB-KW"/>
</dbReference>
<proteinExistence type="inferred from homology"/>
<keyword evidence="8 12" id="KW-0418">Kinase</keyword>
<evidence type="ECO:0000256" key="5">
    <source>
        <dbReference type="ARBA" id="ARBA00013061"/>
    </source>
</evidence>
<dbReference type="InterPro" id="IPR036043">
    <property type="entry name" value="Phosphoglycerate_kinase_sf"/>
</dbReference>
<organism evidence="14 15">
    <name type="scientific">Daphnia sinensis</name>
    <dbReference type="NCBI Taxonomy" id="1820382"/>
    <lineage>
        <taxon>Eukaryota</taxon>
        <taxon>Metazoa</taxon>
        <taxon>Ecdysozoa</taxon>
        <taxon>Arthropoda</taxon>
        <taxon>Crustacea</taxon>
        <taxon>Branchiopoda</taxon>
        <taxon>Diplostraca</taxon>
        <taxon>Cladocera</taxon>
        <taxon>Anomopoda</taxon>
        <taxon>Daphniidae</taxon>
        <taxon>Daphnia</taxon>
        <taxon>Daphnia similis group</taxon>
    </lineage>
</organism>
<evidence type="ECO:0000256" key="12">
    <source>
        <dbReference type="RuleBase" id="RU000532"/>
    </source>
</evidence>
<evidence type="ECO:0000256" key="4">
    <source>
        <dbReference type="ARBA" id="ARBA00008982"/>
    </source>
</evidence>
<dbReference type="InterPro" id="IPR015824">
    <property type="entry name" value="Phosphoglycerate_kinase_N"/>
</dbReference>
<keyword evidence="15" id="KW-1185">Reference proteome</keyword>
<dbReference type="AlphaFoldDB" id="A0AAD5KER0"/>
<evidence type="ECO:0000313" key="14">
    <source>
        <dbReference type="EMBL" id="KAI9550461.1"/>
    </source>
</evidence>
<keyword evidence="9" id="KW-0067">ATP-binding</keyword>
<dbReference type="FunFam" id="3.40.50.1260:FF:000031">
    <property type="entry name" value="Phosphoglycerate kinase 1"/>
    <property type="match status" value="1"/>
</dbReference>
<dbReference type="EC" id="2.7.2.3" evidence="5 12"/>
<evidence type="ECO:0000256" key="1">
    <source>
        <dbReference type="ARBA" id="ARBA00000642"/>
    </source>
</evidence>
<gene>
    <name evidence="14" type="ORF">GHT06_003637</name>
</gene>
<comment type="subunit">
    <text evidence="13">Monomer.</text>
</comment>
<evidence type="ECO:0000256" key="13">
    <source>
        <dbReference type="RuleBase" id="RU000696"/>
    </source>
</evidence>
<dbReference type="Gene3D" id="3.40.50.1260">
    <property type="entry name" value="Phosphoglycerate kinase, N-terminal domain"/>
    <property type="match status" value="1"/>
</dbReference>
<dbReference type="PANTHER" id="PTHR11406">
    <property type="entry name" value="PHOSPHOGLYCERATE KINASE"/>
    <property type="match status" value="1"/>
</dbReference>
<dbReference type="SUPFAM" id="SSF53748">
    <property type="entry name" value="Phosphoglycerate kinase"/>
    <property type="match status" value="1"/>
</dbReference>
<evidence type="ECO:0000256" key="10">
    <source>
        <dbReference type="ARBA" id="ARBA00022842"/>
    </source>
</evidence>
<dbReference type="PRINTS" id="PR00477">
    <property type="entry name" value="PHGLYCKINASE"/>
</dbReference>
<dbReference type="EMBL" id="WJBH02000147">
    <property type="protein sequence ID" value="KAI9550461.1"/>
    <property type="molecule type" value="Genomic_DNA"/>
</dbReference>
<evidence type="ECO:0000256" key="8">
    <source>
        <dbReference type="ARBA" id="ARBA00022777"/>
    </source>
</evidence>
<dbReference type="GO" id="GO:0006096">
    <property type="term" value="P:glycolytic process"/>
    <property type="evidence" value="ECO:0007669"/>
    <property type="project" value="UniProtKB-KW"/>
</dbReference>
<dbReference type="Proteomes" id="UP000820818">
    <property type="component" value="Unassembled WGS sequence"/>
</dbReference>
<evidence type="ECO:0000256" key="11">
    <source>
        <dbReference type="ARBA" id="ARBA00023152"/>
    </source>
</evidence>
<reference evidence="14" key="1">
    <citation type="submission" date="2022-05" db="EMBL/GenBank/DDBJ databases">
        <title>A multi-omics perspective on studying reproductive biology in Daphnia sinensis.</title>
        <authorList>
            <person name="Jia J."/>
        </authorList>
    </citation>
    <scope>NUCLEOTIDE SEQUENCE</scope>
    <source>
        <strain evidence="14">WSL</strain>
    </source>
</reference>
<protein>
    <recommendedName>
        <fullName evidence="5 12">Phosphoglycerate kinase</fullName>
        <ecNumber evidence="5 12">2.7.2.3</ecNumber>
    </recommendedName>
</protein>
<sequence>MPLALELMEKAKQKNVNLILPIDTLIADAFSPEANTSDVKSGNIPSDWMGLDIGPETAKLFSEVIKNSKTVLWNGPMGVFEMAKFEIGTKAVAIAVVEATKNGAFSLIGGGDSAAAVSKFGFEDQVSYVSTGGGALLEYMEGKELPGVKAIAG</sequence>
<evidence type="ECO:0000256" key="7">
    <source>
        <dbReference type="ARBA" id="ARBA00022741"/>
    </source>
</evidence>
<dbReference type="GO" id="GO:0006094">
    <property type="term" value="P:gluconeogenesis"/>
    <property type="evidence" value="ECO:0007669"/>
    <property type="project" value="TreeGrafter"/>
</dbReference>
<dbReference type="GO" id="GO:0004618">
    <property type="term" value="F:phosphoglycerate kinase activity"/>
    <property type="evidence" value="ECO:0007669"/>
    <property type="project" value="UniProtKB-EC"/>
</dbReference>
<comment type="similarity">
    <text evidence="4 12">Belongs to the phosphoglycerate kinase family.</text>
</comment>
<evidence type="ECO:0000256" key="6">
    <source>
        <dbReference type="ARBA" id="ARBA00022679"/>
    </source>
</evidence>
<comment type="pathway">
    <text evidence="3 12">Carbohydrate degradation; glycolysis; pyruvate from D-glyceraldehyde 3-phosphate: step 2/5.</text>
</comment>
<comment type="cofactor">
    <cofactor evidence="2">
        <name>Mg(2+)</name>
        <dbReference type="ChEBI" id="CHEBI:18420"/>
    </cofactor>
</comment>
<dbReference type="Pfam" id="PF00162">
    <property type="entry name" value="PGK"/>
    <property type="match status" value="1"/>
</dbReference>
<accession>A0AAD5KER0</accession>
<keyword evidence="11" id="KW-0324">Glycolysis</keyword>
<keyword evidence="10" id="KW-0460">Magnesium</keyword>
<dbReference type="PANTHER" id="PTHR11406:SF23">
    <property type="entry name" value="PHOSPHOGLYCERATE KINASE 1, CHLOROPLASTIC-RELATED"/>
    <property type="match status" value="1"/>
</dbReference>
<name>A0AAD5KER0_9CRUS</name>
<evidence type="ECO:0000256" key="9">
    <source>
        <dbReference type="ARBA" id="ARBA00022840"/>
    </source>
</evidence>